<dbReference type="InterPro" id="IPR000673">
    <property type="entry name" value="Sig_transdc_resp-reg_Me-estase"/>
</dbReference>
<evidence type="ECO:0000256" key="3">
    <source>
        <dbReference type="ARBA" id="ARBA00022553"/>
    </source>
</evidence>
<keyword evidence="9" id="KW-0175">Coiled coil</keyword>
<evidence type="ECO:0000256" key="4">
    <source>
        <dbReference type="ARBA" id="ARBA00022679"/>
    </source>
</evidence>
<keyword evidence="6" id="KW-0418">Kinase</keyword>
<dbReference type="SUPFAM" id="SSF55785">
    <property type="entry name" value="PYP-like sensor domain (PAS domain)"/>
    <property type="match status" value="1"/>
</dbReference>
<dbReference type="Gene3D" id="3.40.50.180">
    <property type="entry name" value="Methylesterase CheB, C-terminal domain"/>
    <property type="match status" value="1"/>
</dbReference>
<dbReference type="SMART" id="SM00138">
    <property type="entry name" value="MeTrc"/>
    <property type="match status" value="1"/>
</dbReference>
<dbReference type="Gene3D" id="3.30.450.20">
    <property type="entry name" value="PAS domain"/>
    <property type="match status" value="1"/>
</dbReference>
<keyword evidence="4" id="KW-0808">Transferase</keyword>
<evidence type="ECO:0000259" key="11">
    <source>
        <dbReference type="PROSITE" id="PS50123"/>
    </source>
</evidence>
<dbReference type="SUPFAM" id="SSF52738">
    <property type="entry name" value="Methylesterase CheB, C-terminal domain"/>
    <property type="match status" value="1"/>
</dbReference>
<dbReference type="Pfam" id="PF01339">
    <property type="entry name" value="CheB_methylest"/>
    <property type="match status" value="1"/>
</dbReference>
<dbReference type="Pfam" id="PF01739">
    <property type="entry name" value="CheR"/>
    <property type="match status" value="1"/>
</dbReference>
<keyword evidence="13" id="KW-1185">Reference proteome</keyword>
<dbReference type="EC" id="2.7.13.3" evidence="2"/>
<dbReference type="Proteomes" id="UP000787635">
    <property type="component" value="Unassembled WGS sequence"/>
</dbReference>
<dbReference type="InterPro" id="IPR035909">
    <property type="entry name" value="CheB_C"/>
</dbReference>
<evidence type="ECO:0000256" key="2">
    <source>
        <dbReference type="ARBA" id="ARBA00012438"/>
    </source>
</evidence>
<dbReference type="EMBL" id="JAAVNE010000064">
    <property type="protein sequence ID" value="NKC34079.1"/>
    <property type="molecule type" value="Genomic_DNA"/>
</dbReference>
<dbReference type="InterPro" id="IPR050903">
    <property type="entry name" value="Bact_Chemotaxis_MeTrfase"/>
</dbReference>
<keyword evidence="5" id="KW-0547">Nucleotide-binding</keyword>
<dbReference type="InterPro" id="IPR029063">
    <property type="entry name" value="SAM-dependent_MTases_sf"/>
</dbReference>
<dbReference type="PRINTS" id="PR00996">
    <property type="entry name" value="CHERMTFRASE"/>
</dbReference>
<dbReference type="PROSITE" id="PS50123">
    <property type="entry name" value="CHER"/>
    <property type="match status" value="1"/>
</dbReference>
<proteinExistence type="predicted"/>
<feature type="domain" description="CheB-type methylesterase" evidence="10">
    <location>
        <begin position="1"/>
        <end position="168"/>
    </location>
</feature>
<comment type="caution">
    <text evidence="12">The sequence shown here is derived from an EMBL/GenBank/DDBJ whole genome shotgun (WGS) entry which is preliminary data.</text>
</comment>
<dbReference type="InterPro" id="IPR022641">
    <property type="entry name" value="CheR_N"/>
</dbReference>
<evidence type="ECO:0000256" key="7">
    <source>
        <dbReference type="ARBA" id="ARBA00022840"/>
    </source>
</evidence>
<dbReference type="Pfam" id="PF07536">
    <property type="entry name" value="HWE_HK"/>
    <property type="match status" value="1"/>
</dbReference>
<evidence type="ECO:0000256" key="9">
    <source>
        <dbReference type="SAM" id="Coils"/>
    </source>
</evidence>
<evidence type="ECO:0000259" key="10">
    <source>
        <dbReference type="PROSITE" id="PS50122"/>
    </source>
</evidence>
<dbReference type="InterPro" id="IPR035965">
    <property type="entry name" value="PAS-like_dom_sf"/>
</dbReference>
<keyword evidence="7" id="KW-0067">ATP-binding</keyword>
<dbReference type="InterPro" id="IPR036890">
    <property type="entry name" value="HATPase_C_sf"/>
</dbReference>
<sequence>MQALFRAMPDPPPPIAFVVVTHLGPTHESALPSILAECTTMPVHPAGHGHAVQPGHVHVLPRNAIITIEGGRLVLRDQAADLPRERHPIDVFLVSLAADQQDHAGGVVLSGSGNDGTLGLKAIREAGGFTMAQGAVQEPKGHPEMPDSAIAGGGVLVTTPVEEMPARLADFAASLGRADPESPPGAAVAEATIGALQAEIAGILRESVGHDFSGYKDKTFFRRVQRRIQVLRLPDIPAYLAVLRSDAQEARHLFEDLLIGVTGFFRDPQAFEALAERVIPALFQDRGPTETIRIWVPGCATGEEAYSIAILLREWMRAHPGGARVQIFATDIDEAALTIARRGHYPAPLLGNVSAERLARFFVQGAASHDVAKELRDICVFSPHSLIADPPFSRIDMVCCRNLLIYLGSALQDRAMSLFHYALRPGGFLFLGISETLSRHAEMYVPEDKVHRIYRRREEAALPVRVSPAVLGLAATWPARQARAQDLPATRPGLRQTLEAAIVETVVPPHVVLTRDGDVVFQSAHLGKYLEPATGAPSRQVFAMARMGLRVALRSALREAAETGARAVRPRLEIGVDDRRQVIALSVEPLAGSKGAEPLYVALFSDIGPPQPGQDIGAGLVAEDDDSGATELAGELRDTREKLLAITEEYEAATEELTSANEEMVSVNEELQSTNEELETSKEELQSVNEELRATNFELLAKVEELDRANADLRNLFDSTQIATLFLDRHLLIRSFTPAVTTIFNLVAADRGRPIMDFTSRLDGVSMRRETRQALESREPVERRVTARDGTVHYLMRMLPYRTTDGTIDGLVLTFFDITKVVEGEVLGTMVHELNHRVRNMLQVVNAVAASTLRRAISLPDFAEAFTGRLKALGRAHELLAQKGWTAVDLKTLIEKEIEPYLDHPRRAGLVGPAVLLTSKAALALGMVLHELATNATKHGALSNAVGRIDVAWSIEGPALAQVLVLRWAEQGGPPQAVVPARRGFGTELIGRLLKYDLGGTMNTTATDLGRVVTLHVPLGTARADWMRVPAAPPAD</sequence>
<evidence type="ECO:0000256" key="8">
    <source>
        <dbReference type="PROSITE-ProRule" id="PRU00050"/>
    </source>
</evidence>
<dbReference type="Pfam" id="PF03705">
    <property type="entry name" value="CheR_N"/>
    <property type="match status" value="1"/>
</dbReference>
<reference evidence="12 13" key="1">
    <citation type="submission" date="2020-03" db="EMBL/GenBank/DDBJ databases">
        <title>Roseomonas selenitidurans sp. nov. isolated from urban soil.</title>
        <authorList>
            <person name="Liu H."/>
        </authorList>
    </citation>
    <scope>NUCLEOTIDE SEQUENCE [LARGE SCALE GENOMIC DNA]</scope>
    <source>
        <strain evidence="12 13">BU-1</strain>
    </source>
</reference>
<evidence type="ECO:0000313" key="12">
    <source>
        <dbReference type="EMBL" id="NKC34079.1"/>
    </source>
</evidence>
<dbReference type="SUPFAM" id="SSF47757">
    <property type="entry name" value="Chemotaxis receptor methyltransferase CheR, N-terminal domain"/>
    <property type="match status" value="1"/>
</dbReference>
<feature type="coiled-coil region" evidence="9">
    <location>
        <begin position="636"/>
        <end position="709"/>
    </location>
</feature>
<dbReference type="Gene3D" id="3.30.565.10">
    <property type="entry name" value="Histidine kinase-like ATPase, C-terminal domain"/>
    <property type="match status" value="1"/>
</dbReference>
<dbReference type="SUPFAM" id="SSF53335">
    <property type="entry name" value="S-adenosyl-L-methionine-dependent methyltransferases"/>
    <property type="match status" value="1"/>
</dbReference>
<evidence type="ECO:0000256" key="1">
    <source>
        <dbReference type="ARBA" id="ARBA00000085"/>
    </source>
</evidence>
<keyword evidence="3" id="KW-0597">Phosphoprotein</keyword>
<evidence type="ECO:0000256" key="6">
    <source>
        <dbReference type="ARBA" id="ARBA00022777"/>
    </source>
</evidence>
<accession>A0ABX1EA17</accession>
<dbReference type="PANTHER" id="PTHR24422">
    <property type="entry name" value="CHEMOTAXIS PROTEIN METHYLTRANSFERASE"/>
    <property type="match status" value="1"/>
</dbReference>
<dbReference type="InterPro" id="IPR000780">
    <property type="entry name" value="CheR_MeTrfase"/>
</dbReference>
<organism evidence="12 13">
    <name type="scientific">Falsiroseomonas selenitidurans</name>
    <dbReference type="NCBI Taxonomy" id="2716335"/>
    <lineage>
        <taxon>Bacteria</taxon>
        <taxon>Pseudomonadati</taxon>
        <taxon>Pseudomonadota</taxon>
        <taxon>Alphaproteobacteria</taxon>
        <taxon>Acetobacterales</taxon>
        <taxon>Roseomonadaceae</taxon>
        <taxon>Falsiroseomonas</taxon>
    </lineage>
</organism>
<gene>
    <name evidence="12" type="ORF">HEQ75_24700</name>
</gene>
<dbReference type="PROSITE" id="PS50122">
    <property type="entry name" value="CHEB"/>
    <property type="match status" value="1"/>
</dbReference>
<dbReference type="SMART" id="SM00911">
    <property type="entry name" value="HWE_HK"/>
    <property type="match status" value="1"/>
</dbReference>
<comment type="catalytic activity">
    <reaction evidence="1">
        <text>ATP + protein L-histidine = ADP + protein N-phospho-L-histidine.</text>
        <dbReference type="EC" id="2.7.13.3"/>
    </reaction>
</comment>
<evidence type="ECO:0000256" key="5">
    <source>
        <dbReference type="ARBA" id="ARBA00022741"/>
    </source>
</evidence>
<dbReference type="CDD" id="cd16434">
    <property type="entry name" value="CheB-CheR_fusion"/>
    <property type="match status" value="1"/>
</dbReference>
<protein>
    <recommendedName>
        <fullName evidence="2">histidine kinase</fullName>
        <ecNumber evidence="2">2.7.13.3</ecNumber>
    </recommendedName>
</protein>
<name>A0ABX1EA17_9PROT</name>
<dbReference type="PANTHER" id="PTHR24422:SF27">
    <property type="entry name" value="PROTEIN-GLUTAMATE O-METHYLTRANSFERASE"/>
    <property type="match status" value="1"/>
</dbReference>
<feature type="domain" description="CheR-type methyltransferase" evidence="11">
    <location>
        <begin position="203"/>
        <end position="459"/>
    </location>
</feature>
<dbReference type="Pfam" id="PF13596">
    <property type="entry name" value="PAS_10"/>
    <property type="match status" value="1"/>
</dbReference>
<dbReference type="Gene3D" id="3.40.50.150">
    <property type="entry name" value="Vaccinia Virus protein VP39"/>
    <property type="match status" value="1"/>
</dbReference>
<dbReference type="InterPro" id="IPR022642">
    <property type="entry name" value="CheR_C"/>
</dbReference>
<dbReference type="InterPro" id="IPR011102">
    <property type="entry name" value="Sig_transdc_His_kinase_HWE"/>
</dbReference>
<evidence type="ECO:0000313" key="13">
    <source>
        <dbReference type="Proteomes" id="UP000787635"/>
    </source>
</evidence>
<comment type="caution">
    <text evidence="8">Lacks conserved residue(s) required for the propagation of feature annotation.</text>
</comment>